<proteinExistence type="predicted"/>
<dbReference type="RefSeq" id="WP_007298799.1">
    <property type="nucleotide sequence ID" value="NZ_AJJH01000114.1"/>
</dbReference>
<dbReference type="PATRIC" id="fig|1165867.3.peg.4223"/>
<dbReference type="Proteomes" id="UP000006447">
    <property type="component" value="Unassembled WGS sequence"/>
</dbReference>
<sequence>MTAHKNPPVGPTTDHERIRCWIQHHHGAPATTTRPPARPASATTTLLVDFAGLRPGSGLEHISWKQGFALFDAQALAFQFPGTEDSLAFELIPRTTGRPAGRHQTTPRPAPE</sequence>
<reference evidence="1 2" key="1">
    <citation type="journal article" date="2012" name="J. Bacteriol.">
        <title>Draft genome sequence of the nitrophenol-degrading actinomycete Rhodococcus imtechensis RKJ300.</title>
        <authorList>
            <person name="Vikram S."/>
            <person name="Kumar S."/>
            <person name="Subramanian S."/>
            <person name="Raghava G.P."/>
        </authorList>
    </citation>
    <scope>NUCLEOTIDE SEQUENCE [LARGE SCALE GENOMIC DNA]</scope>
    <source>
        <strain evidence="1 2">RKJ300</strain>
    </source>
</reference>
<protein>
    <submittedName>
        <fullName evidence="1">Uncharacterized protein</fullName>
    </submittedName>
</protein>
<evidence type="ECO:0000313" key="2">
    <source>
        <dbReference type="Proteomes" id="UP000006447"/>
    </source>
</evidence>
<organism evidence="1 2">
    <name type="scientific">Rhodococcus opacus RKJ300 = JCM 13270</name>
    <dbReference type="NCBI Taxonomy" id="1165867"/>
    <lineage>
        <taxon>Bacteria</taxon>
        <taxon>Bacillati</taxon>
        <taxon>Actinomycetota</taxon>
        <taxon>Actinomycetes</taxon>
        <taxon>Mycobacteriales</taxon>
        <taxon>Nocardiaceae</taxon>
        <taxon>Rhodococcus</taxon>
    </lineage>
</organism>
<name>I0WNR6_RHOOP</name>
<accession>I0WNR6</accession>
<dbReference type="EMBL" id="AJJH01000114">
    <property type="protein sequence ID" value="EID78032.1"/>
    <property type="molecule type" value="Genomic_DNA"/>
</dbReference>
<evidence type="ECO:0000313" key="1">
    <source>
        <dbReference type="EMBL" id="EID78032.1"/>
    </source>
</evidence>
<gene>
    <name evidence="1" type="ORF">W59_20713</name>
</gene>
<comment type="caution">
    <text evidence="1">The sequence shown here is derived from an EMBL/GenBank/DDBJ whole genome shotgun (WGS) entry which is preliminary data.</text>
</comment>
<dbReference type="AlphaFoldDB" id="I0WNR6"/>